<evidence type="ECO:0000313" key="1">
    <source>
        <dbReference type="EMBL" id="QGM98433.1"/>
    </source>
</evidence>
<dbReference type="Gene3D" id="3.40.50.300">
    <property type="entry name" value="P-loop containing nucleotide triphosphate hydrolases"/>
    <property type="match status" value="1"/>
</dbReference>
<accession>A0A6B8MAX7</accession>
<dbReference type="InterPro" id="IPR027417">
    <property type="entry name" value="P-loop_NTPase"/>
</dbReference>
<name>A0A6B8MAX7_9HYPH</name>
<reference evidence="1 2" key="1">
    <citation type="submission" date="2019-09" db="EMBL/GenBank/DDBJ databases">
        <title>Isolation and complete genome sequencing of Methylocystis species.</title>
        <authorList>
            <person name="Rumah B.L."/>
            <person name="Stead C.E."/>
            <person name="Stevens B.C."/>
            <person name="Minton N.P."/>
            <person name="Grosse-Honebrink A."/>
            <person name="Zhang Y."/>
        </authorList>
    </citation>
    <scope>NUCLEOTIDE SEQUENCE [LARGE SCALE GENOMIC DNA]</scope>
    <source>
        <strain evidence="1 2">BRCS2</strain>
    </source>
</reference>
<dbReference type="SUPFAM" id="SSF52540">
    <property type="entry name" value="P-loop containing nucleoside triphosphate hydrolases"/>
    <property type="match status" value="1"/>
</dbReference>
<dbReference type="EMBL" id="CP044331">
    <property type="protein sequence ID" value="QGM98433.1"/>
    <property type="molecule type" value="Genomic_DNA"/>
</dbReference>
<evidence type="ECO:0000313" key="2">
    <source>
        <dbReference type="Proteomes" id="UP000422569"/>
    </source>
</evidence>
<dbReference type="KEGG" id="mpar:F7D14_13740"/>
<dbReference type="AlphaFoldDB" id="A0A6B8MAX7"/>
<organism evidence="1 2">
    <name type="scientific">Methylocystis parvus</name>
    <dbReference type="NCBI Taxonomy" id="134"/>
    <lineage>
        <taxon>Bacteria</taxon>
        <taxon>Pseudomonadati</taxon>
        <taxon>Pseudomonadota</taxon>
        <taxon>Alphaproteobacteria</taxon>
        <taxon>Hyphomicrobiales</taxon>
        <taxon>Methylocystaceae</taxon>
        <taxon>Methylocystis</taxon>
    </lineage>
</organism>
<dbReference type="RefSeq" id="WP_016918147.1">
    <property type="nucleotide sequence ID" value="NZ_CP044331.1"/>
</dbReference>
<proteinExistence type="predicted"/>
<dbReference type="Proteomes" id="UP000422569">
    <property type="component" value="Chromosome"/>
</dbReference>
<protein>
    <submittedName>
        <fullName evidence="1">AAA family ATPase</fullName>
    </submittedName>
</protein>
<gene>
    <name evidence="1" type="ORF">F7D14_13740</name>
</gene>
<dbReference type="Pfam" id="PF13604">
    <property type="entry name" value="AAA_30"/>
    <property type="match status" value="1"/>
</dbReference>
<sequence length="82" mass="8635">MTAPALTSHQQGALCDVLRLLETERVVALRGLAGTGKTALIPHLADALGKVTVVAMTNKAAEVLRAKGEARAHHAEPRHPIL</sequence>
<keyword evidence="2" id="KW-1185">Reference proteome</keyword>